<evidence type="ECO:0000313" key="2">
    <source>
        <dbReference type="Proteomes" id="UP000678374"/>
    </source>
</evidence>
<name>A0A941BJN8_9BURK</name>
<dbReference type="Proteomes" id="UP000678374">
    <property type="component" value="Unassembled WGS sequence"/>
</dbReference>
<evidence type="ECO:0000313" key="1">
    <source>
        <dbReference type="EMBL" id="MBQ0957689.1"/>
    </source>
</evidence>
<organism evidence="1 2">
    <name type="scientific">Ideonella aquatica</name>
    <dbReference type="NCBI Taxonomy" id="2824119"/>
    <lineage>
        <taxon>Bacteria</taxon>
        <taxon>Pseudomonadati</taxon>
        <taxon>Pseudomonadota</taxon>
        <taxon>Betaproteobacteria</taxon>
        <taxon>Burkholderiales</taxon>
        <taxon>Sphaerotilaceae</taxon>
        <taxon>Ideonella</taxon>
    </lineage>
</organism>
<gene>
    <name evidence="1" type="ORF">KAK06_01840</name>
</gene>
<keyword evidence="2" id="KW-1185">Reference proteome</keyword>
<proteinExistence type="predicted"/>
<protein>
    <submittedName>
        <fullName evidence="1">Uncharacterized protein</fullName>
    </submittedName>
</protein>
<comment type="caution">
    <text evidence="1">The sequence shown here is derived from an EMBL/GenBank/DDBJ whole genome shotgun (WGS) entry which is preliminary data.</text>
</comment>
<accession>A0A941BJN8</accession>
<sequence>MKRRWVGVGAGLAIGLWLLWMRWPEAMPAVTDQAVPAASQAVAPRVPSASTAGVRAARGEVADPVDPELPALGPACGYGPWLGDDALPDAVARARVDRALGRQVVSTLQQSSSELDQAVGWWLASTPFNVIEPALQDCTGRGCQTALQQAQERVERAAPRRDQASEKLLSLAQASQDPAVVALALSQCASAPQPPACRAELSARWVALEPDNAAGWLAQAQVAQEAGDPAGVVVAFHQATQAAHNRPPSAWVARHVVALLPAEWQGLPRLSLQLQLLGSVARLQGPNAAMFEHCRDAGAAGQANRQQACERLAERLLRDAPDLLSWAVATGLGRQARWPAERLAALKAEREQLEALFNPLRLEHPPGSPGECRAHQRGSAWLERSVQMGELAHLRSLRPSD</sequence>
<reference evidence="1" key="1">
    <citation type="submission" date="2021-04" db="EMBL/GenBank/DDBJ databases">
        <title>The genome sequence of Ideonella sp. 4Y11.</title>
        <authorList>
            <person name="Liu Y."/>
        </authorList>
    </citation>
    <scope>NUCLEOTIDE SEQUENCE</scope>
    <source>
        <strain evidence="1">4Y11</strain>
    </source>
</reference>
<dbReference type="RefSeq" id="WP_210800043.1">
    <property type="nucleotide sequence ID" value="NZ_JAGQDE010000001.1"/>
</dbReference>
<dbReference type="EMBL" id="JAGQDE010000001">
    <property type="protein sequence ID" value="MBQ0957689.1"/>
    <property type="molecule type" value="Genomic_DNA"/>
</dbReference>
<dbReference type="AlphaFoldDB" id="A0A941BJN8"/>